<dbReference type="InterPro" id="IPR042177">
    <property type="entry name" value="Cell/Rod_1"/>
</dbReference>
<dbReference type="RefSeq" id="WP_221875336.1">
    <property type="nucleotide sequence ID" value="NZ_JACWFH010000031.1"/>
</dbReference>
<comment type="caution">
    <text evidence="9">The sequence shown here is derived from an EMBL/GenBank/DDBJ whole genome shotgun (WGS) entry which is preliminary data.</text>
</comment>
<keyword evidence="7" id="KW-1133">Transmembrane helix</keyword>
<dbReference type="Proteomes" id="UP000769780">
    <property type="component" value="Unassembled WGS sequence"/>
</dbReference>
<evidence type="ECO:0000313" key="10">
    <source>
        <dbReference type="Proteomes" id="UP000769780"/>
    </source>
</evidence>
<sequence length="298" mass="33252">MPQFFLNKRLIILLVSIIILVALIGFSIRDRANLSWPEKFVKDTTGWVQSLVATPTQYVVGIFENLKDLQNTYEENKELKKHLEDMARLEAEVYSLEQENAELTEILKIEGSIGDYDPMQATVISRSPDRLWHEVIIVNKGSSHGVEKNMAVMTARGLIGKVKSTTPFTSTIQLLSALDPTNRISAALQGDKKLFGTIEGYDKENEWLLLKGLPVEAKIKKDEMVVTSGLGGVFPGDVPIGKVMEVVPDQFGLNQTAYIKPEADFYNISHVMILTRGMTIPKAVEENKEAQESEGDDL</sequence>
<gene>
    <name evidence="9" type="primary">mreC</name>
    <name evidence="9" type="ORF">H0185_20370</name>
</gene>
<comment type="function">
    <text evidence="5">Involved in formation and maintenance of cell shape.</text>
</comment>
<dbReference type="Gene3D" id="2.40.10.340">
    <property type="entry name" value="Rod shape-determining protein MreC, domain 1"/>
    <property type="match status" value="1"/>
</dbReference>
<name>A0ABS7KA74_9BACI</name>
<dbReference type="InterPro" id="IPR007221">
    <property type="entry name" value="MreC"/>
</dbReference>
<proteinExistence type="inferred from homology"/>
<feature type="transmembrane region" description="Helical" evidence="7">
    <location>
        <begin position="10"/>
        <end position="28"/>
    </location>
</feature>
<evidence type="ECO:0000256" key="7">
    <source>
        <dbReference type="SAM" id="Phobius"/>
    </source>
</evidence>
<reference evidence="9 10" key="1">
    <citation type="submission" date="2020-07" db="EMBL/GenBank/DDBJ databases">
        <title>Fungal Genomes of the International Space Station.</title>
        <authorList>
            <person name="Seuylemezian A."/>
            <person name="Singh N.K."/>
            <person name="Wood J."/>
            <person name="Venkateswaran K."/>
        </authorList>
    </citation>
    <scope>NUCLEOTIDE SEQUENCE [LARGE SCALE GENOMIC DNA]</scope>
    <source>
        <strain evidence="9 10">PL-B2</strain>
    </source>
</reference>
<dbReference type="EMBL" id="JACWFH010000031">
    <property type="protein sequence ID" value="MBY0099128.1"/>
    <property type="molecule type" value="Genomic_DNA"/>
</dbReference>
<keyword evidence="7" id="KW-0472">Membrane</keyword>
<evidence type="ECO:0000256" key="1">
    <source>
        <dbReference type="ARBA" id="ARBA00009369"/>
    </source>
</evidence>
<dbReference type="NCBIfam" id="TIGR00219">
    <property type="entry name" value="mreC"/>
    <property type="match status" value="1"/>
</dbReference>
<evidence type="ECO:0000256" key="3">
    <source>
        <dbReference type="ARBA" id="ARBA00022960"/>
    </source>
</evidence>
<dbReference type="InterPro" id="IPR055342">
    <property type="entry name" value="MreC_beta-barrel_core"/>
</dbReference>
<feature type="coiled-coil region" evidence="6">
    <location>
        <begin position="66"/>
        <end position="106"/>
    </location>
</feature>
<evidence type="ECO:0000256" key="5">
    <source>
        <dbReference type="PIRNR" id="PIRNR038471"/>
    </source>
</evidence>
<organism evidence="9 10">
    <name type="scientific">Mesobacillus maritimus</name>
    <dbReference type="NCBI Taxonomy" id="1643336"/>
    <lineage>
        <taxon>Bacteria</taxon>
        <taxon>Bacillati</taxon>
        <taxon>Bacillota</taxon>
        <taxon>Bacilli</taxon>
        <taxon>Bacillales</taxon>
        <taxon>Bacillaceae</taxon>
        <taxon>Mesobacillus</taxon>
    </lineage>
</organism>
<evidence type="ECO:0000256" key="6">
    <source>
        <dbReference type="SAM" id="Coils"/>
    </source>
</evidence>
<keyword evidence="7" id="KW-0812">Transmembrane</keyword>
<dbReference type="PANTHER" id="PTHR34138:SF1">
    <property type="entry name" value="CELL SHAPE-DETERMINING PROTEIN MREC"/>
    <property type="match status" value="1"/>
</dbReference>
<dbReference type="InterPro" id="IPR042175">
    <property type="entry name" value="Cell/Rod_MreC_2"/>
</dbReference>
<keyword evidence="6" id="KW-0175">Coiled coil</keyword>
<dbReference type="PANTHER" id="PTHR34138">
    <property type="entry name" value="CELL SHAPE-DETERMINING PROTEIN MREC"/>
    <property type="match status" value="1"/>
</dbReference>
<accession>A0ABS7KA74</accession>
<evidence type="ECO:0000259" key="8">
    <source>
        <dbReference type="Pfam" id="PF04085"/>
    </source>
</evidence>
<protein>
    <recommendedName>
        <fullName evidence="2 5">Cell shape-determining protein MreC</fullName>
    </recommendedName>
    <alternativeName>
        <fullName evidence="4 5">Cell shape protein MreC</fullName>
    </alternativeName>
</protein>
<feature type="domain" description="Rod shape-determining protein MreC beta-barrel core" evidence="8">
    <location>
        <begin position="123"/>
        <end position="274"/>
    </location>
</feature>
<dbReference type="Pfam" id="PF04085">
    <property type="entry name" value="MreC"/>
    <property type="match status" value="1"/>
</dbReference>
<comment type="similarity">
    <text evidence="1 5">Belongs to the MreC family.</text>
</comment>
<dbReference type="Gene3D" id="1.20.5.490">
    <property type="entry name" value="Single helix bin"/>
    <property type="match status" value="1"/>
</dbReference>
<evidence type="ECO:0000256" key="4">
    <source>
        <dbReference type="ARBA" id="ARBA00032089"/>
    </source>
</evidence>
<keyword evidence="10" id="KW-1185">Reference proteome</keyword>
<evidence type="ECO:0000256" key="2">
    <source>
        <dbReference type="ARBA" id="ARBA00013855"/>
    </source>
</evidence>
<dbReference type="PIRSF" id="PIRSF038471">
    <property type="entry name" value="MreC"/>
    <property type="match status" value="1"/>
</dbReference>
<evidence type="ECO:0000313" key="9">
    <source>
        <dbReference type="EMBL" id="MBY0099128.1"/>
    </source>
</evidence>
<dbReference type="Gene3D" id="2.40.10.350">
    <property type="entry name" value="Rod shape-determining protein MreC, domain 2"/>
    <property type="match status" value="1"/>
</dbReference>
<keyword evidence="3 5" id="KW-0133">Cell shape</keyword>